<evidence type="ECO:0000256" key="5">
    <source>
        <dbReference type="ARBA" id="ARBA00023043"/>
    </source>
</evidence>
<keyword evidence="4 9" id="KW-1133">Transmembrane helix</keyword>
<feature type="compositionally biased region" description="Basic and acidic residues" evidence="8">
    <location>
        <begin position="49"/>
        <end position="66"/>
    </location>
</feature>
<feature type="repeat" description="ANK" evidence="7">
    <location>
        <begin position="176"/>
        <end position="208"/>
    </location>
</feature>
<accession>A0A7J6E4C4</accession>
<dbReference type="Pfam" id="PF12796">
    <property type="entry name" value="Ank_2"/>
    <property type="match status" value="2"/>
</dbReference>
<dbReference type="SMART" id="SM00248">
    <property type="entry name" value="ANK"/>
    <property type="match status" value="7"/>
</dbReference>
<evidence type="ECO:0000256" key="7">
    <source>
        <dbReference type="PROSITE-ProRule" id="PRU00023"/>
    </source>
</evidence>
<proteinExistence type="predicted"/>
<evidence type="ECO:0000256" key="8">
    <source>
        <dbReference type="SAM" id="MobiDB-lite"/>
    </source>
</evidence>
<feature type="transmembrane region" description="Helical" evidence="9">
    <location>
        <begin position="531"/>
        <end position="556"/>
    </location>
</feature>
<dbReference type="InterPro" id="IPR002110">
    <property type="entry name" value="Ankyrin_rpt"/>
</dbReference>
<evidence type="ECO:0000256" key="4">
    <source>
        <dbReference type="ARBA" id="ARBA00022989"/>
    </source>
</evidence>
<dbReference type="Pfam" id="PF13962">
    <property type="entry name" value="PGG"/>
    <property type="match status" value="1"/>
</dbReference>
<feature type="compositionally biased region" description="Basic and acidic residues" evidence="8">
    <location>
        <begin position="930"/>
        <end position="945"/>
    </location>
</feature>
<feature type="region of interest" description="Disordered" evidence="8">
    <location>
        <begin position="1"/>
        <end position="20"/>
    </location>
</feature>
<comment type="subcellular location">
    <subcellularLocation>
        <location evidence="1">Membrane</location>
        <topology evidence="1">Multi-pass membrane protein</topology>
    </subcellularLocation>
</comment>
<dbReference type="PROSITE" id="PS50297">
    <property type="entry name" value="ANK_REP_REGION"/>
    <property type="match status" value="3"/>
</dbReference>
<feature type="compositionally biased region" description="Low complexity" evidence="8">
    <location>
        <begin position="26"/>
        <end position="48"/>
    </location>
</feature>
<protein>
    <recommendedName>
        <fullName evidence="10">PGG domain-containing protein</fullName>
    </recommendedName>
</protein>
<feature type="transmembrane region" description="Helical" evidence="9">
    <location>
        <begin position="418"/>
        <end position="441"/>
    </location>
</feature>
<evidence type="ECO:0000256" key="1">
    <source>
        <dbReference type="ARBA" id="ARBA00004141"/>
    </source>
</evidence>
<evidence type="ECO:0000313" key="11">
    <source>
        <dbReference type="EMBL" id="KAF4352529.1"/>
    </source>
</evidence>
<feature type="compositionally biased region" description="Acidic residues" evidence="8">
    <location>
        <begin position="946"/>
        <end position="958"/>
    </location>
</feature>
<evidence type="ECO:0000256" key="9">
    <source>
        <dbReference type="SAM" id="Phobius"/>
    </source>
</evidence>
<gene>
    <name evidence="11" type="ORF">G4B88_013359</name>
</gene>
<evidence type="ECO:0000256" key="3">
    <source>
        <dbReference type="ARBA" id="ARBA00022737"/>
    </source>
</evidence>
<evidence type="ECO:0000313" key="12">
    <source>
        <dbReference type="Proteomes" id="UP000583929"/>
    </source>
</evidence>
<organism evidence="11 12">
    <name type="scientific">Cannabis sativa</name>
    <name type="common">Hemp</name>
    <name type="synonym">Marijuana</name>
    <dbReference type="NCBI Taxonomy" id="3483"/>
    <lineage>
        <taxon>Eukaryota</taxon>
        <taxon>Viridiplantae</taxon>
        <taxon>Streptophyta</taxon>
        <taxon>Embryophyta</taxon>
        <taxon>Tracheophyta</taxon>
        <taxon>Spermatophyta</taxon>
        <taxon>Magnoliopsida</taxon>
        <taxon>eudicotyledons</taxon>
        <taxon>Gunneridae</taxon>
        <taxon>Pentapetalae</taxon>
        <taxon>rosids</taxon>
        <taxon>fabids</taxon>
        <taxon>Rosales</taxon>
        <taxon>Cannabaceae</taxon>
        <taxon>Cannabis</taxon>
    </lineage>
</organism>
<feature type="domain" description="PGG" evidence="10">
    <location>
        <begin position="413"/>
        <end position="524"/>
    </location>
</feature>
<dbReference type="InterPro" id="IPR036770">
    <property type="entry name" value="Ankyrin_rpt-contain_sf"/>
</dbReference>
<evidence type="ECO:0000256" key="2">
    <source>
        <dbReference type="ARBA" id="ARBA00022692"/>
    </source>
</evidence>
<feature type="non-terminal residue" evidence="11">
    <location>
        <position position="1"/>
    </location>
</feature>
<feature type="repeat" description="ANK" evidence="7">
    <location>
        <begin position="244"/>
        <end position="276"/>
    </location>
</feature>
<dbReference type="Gene3D" id="1.25.40.20">
    <property type="entry name" value="Ankyrin repeat-containing domain"/>
    <property type="match status" value="2"/>
</dbReference>
<feature type="transmembrane region" description="Helical" evidence="9">
    <location>
        <begin position="461"/>
        <end position="484"/>
    </location>
</feature>
<feature type="region of interest" description="Disordered" evidence="8">
    <location>
        <begin position="26"/>
        <end position="66"/>
    </location>
</feature>
<feature type="repeat" description="ANK" evidence="7">
    <location>
        <begin position="278"/>
        <end position="311"/>
    </location>
</feature>
<dbReference type="PANTHER" id="PTHR24186">
    <property type="entry name" value="PROTEIN PHOSPHATASE 1 REGULATORY SUBUNIT"/>
    <property type="match status" value="1"/>
</dbReference>
<feature type="region of interest" description="Disordered" evidence="8">
    <location>
        <begin position="930"/>
        <end position="966"/>
    </location>
</feature>
<dbReference type="GO" id="GO:0005886">
    <property type="term" value="C:plasma membrane"/>
    <property type="evidence" value="ECO:0007669"/>
    <property type="project" value="TreeGrafter"/>
</dbReference>
<sequence>MEGSGGRTPPEQLTSSSPNSKLLLLLLMESQSSSRSPQLESQPQSQPQLEKRPSFGRGIEKQKSFRGGFMEKQKSFRIVMEKQLSFIGKKTKDSPGKRGDSHLHLASRAGNLLRIKEILHSCSSSNNNNEVLNLLSKQNQEGETPLYVAAENGHSVIVGEMLKYIDLHTASLPARNGYDPFHIAARQGHLDVLKEMLQVFPNLAMTTDLSNATALHTAATQGHIDVVNLMLETDSNLAKIARNNGKTVLHSAARMGHLEVVKSLLTKDPSTGFRTDQKGQTALHMAVKGQNEEIVLELLKPDPSVLSVEDNKGNTALHIATRKGRANINAINKAGETPLDIAEKFGTPELVLVLKEAGATNSSEQGKPQNPAKQLKQTVSDIKHDVRSQLQQTHQTGVRVQKIAKRLKKLHIEGLNNAINSATIVAVLIATVAFAAIFTVPGQFVEESGPESGQAHIANNAAFIVFFVFDSLALFISLAVVVVQTSVVVIEEKAKRQLVFVINKLMWLACLFISIAFISLTYVVVGSHAHWLAVYATIIGSTIMLTTIGSMCYCVILHRMEESKLRNIRRAESQSRSYSVSNMASDSEILNSEYKRMNSHIHIGAAPDILFYQSIETLYSMGKSSSQPSQVKPSQYNEGGKVSELVPDLDIVGNDRALSMELNLNEQNLNVGNVMGCEEGIGPCLSGPSLLGNLSSTHYKVNVGTKVGVSKEKYELGQGSCGPGGLEKEKSELRLINVEKLGERGGSRFSFGPTCFNSSGPNRSLGPIMPSGLEFNEASLDKLGPNEEVGTGQLEIGGANFSPLQDNCQEHGDGSLDCDGPSLDKGTSLVGKDFQRATSKGKDVENSFGEEKALSQFFKAQEDLLYDLKHFGKLDLYEIKQLGGDIGVPPSSETNERTTPFKKRKFEGSASLCSRPHKLVRTYHGVVRDFPWDTKKNNHEGHGENDDFSEEPSEEPSDESSSCNKR</sequence>
<dbReference type="EMBL" id="JAATIQ010000526">
    <property type="protein sequence ID" value="KAF4352529.1"/>
    <property type="molecule type" value="Genomic_DNA"/>
</dbReference>
<evidence type="ECO:0000256" key="6">
    <source>
        <dbReference type="ARBA" id="ARBA00023136"/>
    </source>
</evidence>
<dbReference type="InterPro" id="IPR026961">
    <property type="entry name" value="PGG_dom"/>
</dbReference>
<keyword evidence="2 9" id="KW-0812">Transmembrane</keyword>
<reference evidence="11 12" key="1">
    <citation type="journal article" date="2020" name="bioRxiv">
        <title>Sequence and annotation of 42 cannabis genomes reveals extensive copy number variation in cannabinoid synthesis and pathogen resistance genes.</title>
        <authorList>
            <person name="Mckernan K.J."/>
            <person name="Helbert Y."/>
            <person name="Kane L.T."/>
            <person name="Ebling H."/>
            <person name="Zhang L."/>
            <person name="Liu B."/>
            <person name="Eaton Z."/>
            <person name="Mclaughlin S."/>
            <person name="Kingan S."/>
            <person name="Baybayan P."/>
            <person name="Concepcion G."/>
            <person name="Jordan M."/>
            <person name="Riva A."/>
            <person name="Barbazuk W."/>
            <person name="Harkins T."/>
        </authorList>
    </citation>
    <scope>NUCLEOTIDE SEQUENCE [LARGE SCALE GENOMIC DNA]</scope>
    <source>
        <strain evidence="12">cv. Jamaican Lion 4</strain>
        <tissue evidence="11">Leaf</tissue>
    </source>
</reference>
<name>A0A7J6E4C4_CANSA</name>
<keyword evidence="12" id="KW-1185">Reference proteome</keyword>
<feature type="transmembrane region" description="Helical" evidence="9">
    <location>
        <begin position="505"/>
        <end position="525"/>
    </location>
</feature>
<dbReference type="Proteomes" id="UP000583929">
    <property type="component" value="Unassembled WGS sequence"/>
</dbReference>
<feature type="repeat" description="ANK" evidence="7">
    <location>
        <begin position="210"/>
        <end position="242"/>
    </location>
</feature>
<dbReference type="PROSITE" id="PS50088">
    <property type="entry name" value="ANK_REPEAT"/>
    <property type="match status" value="4"/>
</dbReference>
<keyword evidence="6 9" id="KW-0472">Membrane</keyword>
<keyword evidence="5 7" id="KW-0040">ANK repeat</keyword>
<dbReference type="SUPFAM" id="SSF48403">
    <property type="entry name" value="Ankyrin repeat"/>
    <property type="match status" value="1"/>
</dbReference>
<dbReference type="AlphaFoldDB" id="A0A7J6E4C4"/>
<keyword evidence="3" id="KW-0677">Repeat</keyword>
<dbReference type="PANTHER" id="PTHR24186:SF8">
    <property type="entry name" value="ANKYRIN REPEAT FAMILY PROTEIN"/>
    <property type="match status" value="1"/>
</dbReference>
<evidence type="ECO:0000259" key="10">
    <source>
        <dbReference type="Pfam" id="PF13962"/>
    </source>
</evidence>
<comment type="caution">
    <text evidence="11">The sequence shown here is derived from an EMBL/GenBank/DDBJ whole genome shotgun (WGS) entry which is preliminary data.</text>
</comment>